<evidence type="ECO:0000313" key="3">
    <source>
        <dbReference type="Proteomes" id="UP001283361"/>
    </source>
</evidence>
<sequence>MAVLLKLGIVTLLMTLALAATQQNERERRFLLDNIVSGATAIKDGVADTFFRVFGGKFKVKDAGSTLRAADTLRSHGHTISDMAEWYAAAAKGYRRSMYHEDAYRHLNEWESAARLLTQLGDEMSNSDRELINFSTWIRLTVTSSLTDARLKDRFTTVLDRIRLAVERLETLLPEVRAALTNLKDVAAADATEDIEKTLQKMTKTEDIIKKARVDYDSLDKAVGLNN</sequence>
<comment type="caution">
    <text evidence="2">The sequence shown here is derived from an EMBL/GenBank/DDBJ whole genome shotgun (WGS) entry which is preliminary data.</text>
</comment>
<feature type="signal peptide" evidence="1">
    <location>
        <begin position="1"/>
        <end position="19"/>
    </location>
</feature>
<evidence type="ECO:0000256" key="1">
    <source>
        <dbReference type="SAM" id="SignalP"/>
    </source>
</evidence>
<name>A0AAE1CUK0_9GAST</name>
<dbReference type="EMBL" id="JAWDGP010006665">
    <property type="protein sequence ID" value="KAK3737122.1"/>
    <property type="molecule type" value="Genomic_DNA"/>
</dbReference>
<keyword evidence="3" id="KW-1185">Reference proteome</keyword>
<accession>A0AAE1CUK0</accession>
<dbReference type="AlphaFoldDB" id="A0AAE1CUK0"/>
<keyword evidence="1" id="KW-0732">Signal</keyword>
<protein>
    <submittedName>
        <fullName evidence="2">Uncharacterized protein</fullName>
    </submittedName>
</protein>
<evidence type="ECO:0000313" key="2">
    <source>
        <dbReference type="EMBL" id="KAK3737122.1"/>
    </source>
</evidence>
<proteinExistence type="predicted"/>
<feature type="chain" id="PRO_5041947299" evidence="1">
    <location>
        <begin position="20"/>
        <end position="227"/>
    </location>
</feature>
<dbReference type="Proteomes" id="UP001283361">
    <property type="component" value="Unassembled WGS sequence"/>
</dbReference>
<reference evidence="2" key="1">
    <citation type="journal article" date="2023" name="G3 (Bethesda)">
        <title>A reference genome for the long-term kleptoplast-retaining sea slug Elysia crispata morphotype clarki.</title>
        <authorList>
            <person name="Eastman K.E."/>
            <person name="Pendleton A.L."/>
            <person name="Shaikh M.A."/>
            <person name="Suttiyut T."/>
            <person name="Ogas R."/>
            <person name="Tomko P."/>
            <person name="Gavelis G."/>
            <person name="Widhalm J.R."/>
            <person name="Wisecaver J.H."/>
        </authorList>
    </citation>
    <scope>NUCLEOTIDE SEQUENCE</scope>
    <source>
        <strain evidence="2">ECLA1</strain>
    </source>
</reference>
<gene>
    <name evidence="2" type="ORF">RRG08_016428</name>
</gene>
<organism evidence="2 3">
    <name type="scientific">Elysia crispata</name>
    <name type="common">lettuce slug</name>
    <dbReference type="NCBI Taxonomy" id="231223"/>
    <lineage>
        <taxon>Eukaryota</taxon>
        <taxon>Metazoa</taxon>
        <taxon>Spiralia</taxon>
        <taxon>Lophotrochozoa</taxon>
        <taxon>Mollusca</taxon>
        <taxon>Gastropoda</taxon>
        <taxon>Heterobranchia</taxon>
        <taxon>Euthyneura</taxon>
        <taxon>Panpulmonata</taxon>
        <taxon>Sacoglossa</taxon>
        <taxon>Placobranchoidea</taxon>
        <taxon>Plakobranchidae</taxon>
        <taxon>Elysia</taxon>
    </lineage>
</organism>